<feature type="domain" description="AAA" evidence="1">
    <location>
        <begin position="25"/>
        <end position="163"/>
    </location>
</feature>
<dbReference type="Gene3D" id="3.40.50.300">
    <property type="entry name" value="P-loop containing nucleotide triphosphate hydrolases"/>
    <property type="match status" value="1"/>
</dbReference>
<evidence type="ECO:0000259" key="1">
    <source>
        <dbReference type="Pfam" id="PF13173"/>
    </source>
</evidence>
<dbReference type="SUPFAM" id="SSF52540">
    <property type="entry name" value="P-loop containing nucleoside triphosphate hydrolases"/>
    <property type="match status" value="1"/>
</dbReference>
<dbReference type="OrthoDB" id="9801806at2"/>
<accession>A0A174PIA0</accession>
<evidence type="ECO:0000259" key="2">
    <source>
        <dbReference type="Pfam" id="PF13635"/>
    </source>
</evidence>
<dbReference type="InterPro" id="IPR025420">
    <property type="entry name" value="DUF4143"/>
</dbReference>
<dbReference type="Proteomes" id="UP000095712">
    <property type="component" value="Unassembled WGS sequence"/>
</dbReference>
<dbReference type="InterPro" id="IPR041682">
    <property type="entry name" value="AAA_14"/>
</dbReference>
<dbReference type="Pfam" id="PF13173">
    <property type="entry name" value="AAA_14"/>
    <property type="match status" value="1"/>
</dbReference>
<dbReference type="PANTHER" id="PTHR33295:SF7">
    <property type="entry name" value="ATPASE"/>
    <property type="match status" value="1"/>
</dbReference>
<dbReference type="InterPro" id="IPR027417">
    <property type="entry name" value="P-loop_NTPase"/>
</dbReference>
<dbReference type="Pfam" id="PF13635">
    <property type="entry name" value="DUF4143"/>
    <property type="match status" value="1"/>
</dbReference>
<gene>
    <name evidence="3" type="ORF">ERS852523_02109</name>
</gene>
<dbReference type="RefSeq" id="WP_055151578.1">
    <property type="nucleotide sequence ID" value="NZ_CZAW01000020.1"/>
</dbReference>
<sequence>MYLMRFVYDRLLDWKNEGGHSTLEVGGARQVGKTYLIQKFADENYKHKIYINLFELSGKQFMECYKQATNWTPGTKRREHPLHDAFQLYEPDFIDSDDTVIIIDEIQESSEIYNRIREFTRQFKAHFIVTGSYLGRIYDPEFRYSSGDVTKLTIYTLSFEEFLMAYDQNLYDDYKKISLVSSEAEVYNRLKETYDLYCQIGGYPKVVENYLENRNIVKAQGELVKIIDTFTNESIRYFTDILDTKVFTHIFFSICRILNREKKGFSEDSISEELQKLVTKDYSSNISKATCNRAISWLYFSGIIGFCAKITEMDILDFKSASRCYFMDMGLANYYLTRTGTDSRVLAGTLNENYVYINLKKRQDFPPEISFETPAFATYRGGEIDFVAQSLSSSTRYLIEVKAGKGTASTAQKALAQGKADKLLYLKGATKGGIDGKTETLPIYLLEQYKFN</sequence>
<dbReference type="PANTHER" id="PTHR33295">
    <property type="entry name" value="ATPASE"/>
    <property type="match status" value="1"/>
</dbReference>
<name>A0A174PIA0_9FIRM</name>
<dbReference type="AlphaFoldDB" id="A0A174PIA0"/>
<evidence type="ECO:0000313" key="3">
    <source>
        <dbReference type="EMBL" id="CUP58530.1"/>
    </source>
</evidence>
<feature type="domain" description="DUF4143" evidence="2">
    <location>
        <begin position="317"/>
        <end position="404"/>
    </location>
</feature>
<dbReference type="EMBL" id="CZAW01000020">
    <property type="protein sequence ID" value="CUP58530.1"/>
    <property type="molecule type" value="Genomic_DNA"/>
</dbReference>
<protein>
    <submittedName>
        <fullName evidence="3">Predicted ATPase (AAA+ superfamily)</fullName>
    </submittedName>
</protein>
<proteinExistence type="predicted"/>
<evidence type="ECO:0000313" key="4">
    <source>
        <dbReference type="Proteomes" id="UP000095712"/>
    </source>
</evidence>
<reference evidence="3 4" key="1">
    <citation type="submission" date="2015-09" db="EMBL/GenBank/DDBJ databases">
        <authorList>
            <consortium name="Pathogen Informatics"/>
        </authorList>
    </citation>
    <scope>NUCLEOTIDE SEQUENCE [LARGE SCALE GENOMIC DNA]</scope>
    <source>
        <strain evidence="3 4">2789STDY5834911</strain>
    </source>
</reference>
<organism evidence="3 4">
    <name type="scientific">Blautia wexlerae</name>
    <dbReference type="NCBI Taxonomy" id="418240"/>
    <lineage>
        <taxon>Bacteria</taxon>
        <taxon>Bacillati</taxon>
        <taxon>Bacillota</taxon>
        <taxon>Clostridia</taxon>
        <taxon>Lachnospirales</taxon>
        <taxon>Lachnospiraceae</taxon>
        <taxon>Blautia</taxon>
    </lineage>
</organism>